<feature type="coiled-coil region" evidence="1">
    <location>
        <begin position="156"/>
        <end position="191"/>
    </location>
</feature>
<evidence type="ECO:0000256" key="2">
    <source>
        <dbReference type="SAM" id="MobiDB-lite"/>
    </source>
</evidence>
<feature type="compositionally biased region" description="Low complexity" evidence="2">
    <location>
        <begin position="449"/>
        <end position="461"/>
    </location>
</feature>
<feature type="region of interest" description="Disordered" evidence="2">
    <location>
        <begin position="436"/>
        <end position="482"/>
    </location>
</feature>
<feature type="compositionally biased region" description="Basic and acidic residues" evidence="2">
    <location>
        <begin position="464"/>
        <end position="477"/>
    </location>
</feature>
<evidence type="ECO:0000313" key="3">
    <source>
        <dbReference type="EMBL" id="KAG2211215.1"/>
    </source>
</evidence>
<sequence length="512" mass="58518">MSGQVTYACNCLNVKLHLANKYDLDSHQVDRSTTYDPMVSGWHFQLGISGVMVEYPSLVSQRHESDRVIMSCLNCDSGDIYSVKKPIDSQQTDDKVTIYKGTIFGRDILKLQHGTDYSEAFRVVLNPNLTTSHCYNCMLNVPFVDTTLSLVLQTQQKKIKQVLKNTLDDLKEATEKRIQAYRKEQELLLAREKEKIRYESATLWQTIKENSQSKHKEVDPDQLSFNGMSMTDSRPAFQLHSTETHIHDPVFDKDYIQQRRRSSVFTRDLFGESKPHWAYHRRTSHVPDESWAPHSLGKDASDELPPFQRRSSFIPQQHLHPLAAASTHKEEINMTLREGEAHGEDMFALDEDIAHSPRKKSFKYLDLFDEENELNASQFTANDPSSSPAASSVKDEISQNRHVHPSSCLIDSTYFKERRPSFVGFDYAQVDRETSSQLPPLDMTRRKSSVTVTSNHVTSNNDKPNTHNNDDDRKDEGPMIPPHLFAANTVTDETEAIFGSVPRTSIRNRPID</sequence>
<evidence type="ECO:0000256" key="1">
    <source>
        <dbReference type="SAM" id="Coils"/>
    </source>
</evidence>
<keyword evidence="4" id="KW-1185">Reference proteome</keyword>
<proteinExistence type="predicted"/>
<name>A0A8H7RIU6_9FUNG</name>
<dbReference type="AlphaFoldDB" id="A0A8H7RIU6"/>
<comment type="caution">
    <text evidence="3">The sequence shown here is derived from an EMBL/GenBank/DDBJ whole genome shotgun (WGS) entry which is preliminary data.</text>
</comment>
<dbReference type="OrthoDB" id="5564103at2759"/>
<organism evidence="3 4">
    <name type="scientific">Mucor saturninus</name>
    <dbReference type="NCBI Taxonomy" id="64648"/>
    <lineage>
        <taxon>Eukaryota</taxon>
        <taxon>Fungi</taxon>
        <taxon>Fungi incertae sedis</taxon>
        <taxon>Mucoromycota</taxon>
        <taxon>Mucoromycotina</taxon>
        <taxon>Mucoromycetes</taxon>
        <taxon>Mucorales</taxon>
        <taxon>Mucorineae</taxon>
        <taxon>Mucoraceae</taxon>
        <taxon>Mucor</taxon>
    </lineage>
</organism>
<accession>A0A8H7RIU6</accession>
<evidence type="ECO:0000313" key="4">
    <source>
        <dbReference type="Proteomes" id="UP000603453"/>
    </source>
</evidence>
<feature type="region of interest" description="Disordered" evidence="2">
    <location>
        <begin position="378"/>
        <end position="402"/>
    </location>
</feature>
<reference evidence="3" key="1">
    <citation type="submission" date="2020-12" db="EMBL/GenBank/DDBJ databases">
        <title>Metabolic potential, ecology and presence of endohyphal bacteria is reflected in genomic diversity of Mucoromycotina.</title>
        <authorList>
            <person name="Muszewska A."/>
            <person name="Okrasinska A."/>
            <person name="Steczkiewicz K."/>
            <person name="Drgas O."/>
            <person name="Orlowska M."/>
            <person name="Perlinska-Lenart U."/>
            <person name="Aleksandrzak-Piekarczyk T."/>
            <person name="Szatraj K."/>
            <person name="Zielenkiewicz U."/>
            <person name="Pilsyk S."/>
            <person name="Malc E."/>
            <person name="Mieczkowski P."/>
            <person name="Kruszewska J.S."/>
            <person name="Biernat P."/>
            <person name="Pawlowska J."/>
        </authorList>
    </citation>
    <scope>NUCLEOTIDE SEQUENCE</scope>
    <source>
        <strain evidence="3">WA0000017839</strain>
    </source>
</reference>
<dbReference type="EMBL" id="JAEPRD010000009">
    <property type="protein sequence ID" value="KAG2211215.1"/>
    <property type="molecule type" value="Genomic_DNA"/>
</dbReference>
<dbReference type="Proteomes" id="UP000603453">
    <property type="component" value="Unassembled WGS sequence"/>
</dbReference>
<protein>
    <submittedName>
        <fullName evidence="3">Uncharacterized protein</fullName>
    </submittedName>
</protein>
<gene>
    <name evidence="3" type="ORF">INT47_006334</name>
</gene>
<keyword evidence="1" id="KW-0175">Coiled coil</keyword>